<dbReference type="Proteomes" id="UP000267096">
    <property type="component" value="Unassembled WGS sequence"/>
</dbReference>
<evidence type="ECO:0000313" key="3">
    <source>
        <dbReference type="WBParaSite" id="ASIM_0000572501-mRNA-1"/>
    </source>
</evidence>
<gene>
    <name evidence="1" type="ORF">ASIM_LOCUS5520</name>
</gene>
<name>A0A0M3JDN7_ANISI</name>
<proteinExistence type="predicted"/>
<dbReference type="AlphaFoldDB" id="A0A0M3JDN7"/>
<keyword evidence="2" id="KW-1185">Reference proteome</keyword>
<evidence type="ECO:0000313" key="2">
    <source>
        <dbReference type="Proteomes" id="UP000267096"/>
    </source>
</evidence>
<dbReference type="EMBL" id="UYRR01010886">
    <property type="protein sequence ID" value="VDK25671.1"/>
    <property type="molecule type" value="Genomic_DNA"/>
</dbReference>
<protein>
    <submittedName>
        <fullName evidence="1 3">Uncharacterized protein</fullName>
    </submittedName>
</protein>
<dbReference type="WBParaSite" id="ASIM_0000572501-mRNA-1">
    <property type="protein sequence ID" value="ASIM_0000572501-mRNA-1"/>
    <property type="gene ID" value="ASIM_0000572501"/>
</dbReference>
<reference evidence="3" key="1">
    <citation type="submission" date="2017-02" db="UniProtKB">
        <authorList>
            <consortium name="WormBaseParasite"/>
        </authorList>
    </citation>
    <scope>IDENTIFICATION</scope>
</reference>
<sequence>MKLQLKNDLNLMAHMLSDVHLSMKSMQITDVNHENLKLDLETCIGEVDIKCDDVDDDVQNENDYQKVNSSTVKKKRLRIRQKFIARSKEFDLFIKDHERTELQEKGSGKTRLFF</sequence>
<accession>A0A0M3JDN7</accession>
<evidence type="ECO:0000313" key="1">
    <source>
        <dbReference type="EMBL" id="VDK25671.1"/>
    </source>
</evidence>
<reference evidence="1 2" key="2">
    <citation type="submission" date="2018-11" db="EMBL/GenBank/DDBJ databases">
        <authorList>
            <consortium name="Pathogen Informatics"/>
        </authorList>
    </citation>
    <scope>NUCLEOTIDE SEQUENCE [LARGE SCALE GENOMIC DNA]</scope>
</reference>
<organism evidence="3">
    <name type="scientific">Anisakis simplex</name>
    <name type="common">Herring worm</name>
    <dbReference type="NCBI Taxonomy" id="6269"/>
    <lineage>
        <taxon>Eukaryota</taxon>
        <taxon>Metazoa</taxon>
        <taxon>Ecdysozoa</taxon>
        <taxon>Nematoda</taxon>
        <taxon>Chromadorea</taxon>
        <taxon>Rhabditida</taxon>
        <taxon>Spirurina</taxon>
        <taxon>Ascaridomorpha</taxon>
        <taxon>Ascaridoidea</taxon>
        <taxon>Anisakidae</taxon>
        <taxon>Anisakis</taxon>
        <taxon>Anisakis simplex complex</taxon>
    </lineage>
</organism>